<protein>
    <submittedName>
        <fullName evidence="2">Uncharacterized protein</fullName>
    </submittedName>
</protein>
<accession>A0A9P8Y4U0</accession>
<reference evidence="2" key="1">
    <citation type="journal article" date="2021" name="Nat. Commun.">
        <title>Genetic determinants of endophytism in the Arabidopsis root mycobiome.</title>
        <authorList>
            <person name="Mesny F."/>
            <person name="Miyauchi S."/>
            <person name="Thiergart T."/>
            <person name="Pickel B."/>
            <person name="Atanasova L."/>
            <person name="Karlsson M."/>
            <person name="Huettel B."/>
            <person name="Barry K.W."/>
            <person name="Haridas S."/>
            <person name="Chen C."/>
            <person name="Bauer D."/>
            <person name="Andreopoulos W."/>
            <person name="Pangilinan J."/>
            <person name="LaButti K."/>
            <person name="Riley R."/>
            <person name="Lipzen A."/>
            <person name="Clum A."/>
            <person name="Drula E."/>
            <person name="Henrissat B."/>
            <person name="Kohler A."/>
            <person name="Grigoriev I.V."/>
            <person name="Martin F.M."/>
            <person name="Hacquard S."/>
        </authorList>
    </citation>
    <scope>NUCLEOTIDE SEQUENCE</scope>
    <source>
        <strain evidence="2">MPI-CAGE-CH-0230</strain>
    </source>
</reference>
<evidence type="ECO:0000313" key="3">
    <source>
        <dbReference type="Proteomes" id="UP000756346"/>
    </source>
</evidence>
<evidence type="ECO:0000313" key="2">
    <source>
        <dbReference type="EMBL" id="KAH7027957.1"/>
    </source>
</evidence>
<keyword evidence="1" id="KW-0472">Membrane</keyword>
<dbReference type="AlphaFoldDB" id="A0A9P8Y4U0"/>
<proteinExistence type="predicted"/>
<name>A0A9P8Y4U0_9PEZI</name>
<keyword evidence="1" id="KW-1133">Transmembrane helix</keyword>
<dbReference type="GeneID" id="70190633"/>
<evidence type="ECO:0000256" key="1">
    <source>
        <dbReference type="SAM" id="Phobius"/>
    </source>
</evidence>
<organism evidence="2 3">
    <name type="scientific">Microdochium trichocladiopsis</name>
    <dbReference type="NCBI Taxonomy" id="1682393"/>
    <lineage>
        <taxon>Eukaryota</taxon>
        <taxon>Fungi</taxon>
        <taxon>Dikarya</taxon>
        <taxon>Ascomycota</taxon>
        <taxon>Pezizomycotina</taxon>
        <taxon>Sordariomycetes</taxon>
        <taxon>Xylariomycetidae</taxon>
        <taxon>Xylariales</taxon>
        <taxon>Microdochiaceae</taxon>
        <taxon>Microdochium</taxon>
    </lineage>
</organism>
<gene>
    <name evidence="2" type="ORF">B0I36DRAFT_385878</name>
</gene>
<feature type="transmembrane region" description="Helical" evidence="1">
    <location>
        <begin position="20"/>
        <end position="39"/>
    </location>
</feature>
<comment type="caution">
    <text evidence="2">The sequence shown here is derived from an EMBL/GenBank/DDBJ whole genome shotgun (WGS) entry which is preliminary data.</text>
</comment>
<dbReference type="EMBL" id="JAGTJQ010000007">
    <property type="protein sequence ID" value="KAH7027957.1"/>
    <property type="molecule type" value="Genomic_DNA"/>
</dbReference>
<sequence>MASLWGTITNNKGMKKTPIFMVFVGNTLVFSYFGLVSAGNDPNAPHVVRASTKDLKTFRTTILTNAPSPNGYSQLSAIVNGSPKNEGLGTVVLTYVQAGSNLLVSWEDDLNKYEV</sequence>
<dbReference type="RefSeq" id="XP_046010756.1">
    <property type="nucleotide sequence ID" value="XM_046161087.1"/>
</dbReference>
<keyword evidence="1" id="KW-0812">Transmembrane</keyword>
<dbReference type="OrthoDB" id="5409003at2759"/>
<dbReference type="Proteomes" id="UP000756346">
    <property type="component" value="Unassembled WGS sequence"/>
</dbReference>
<keyword evidence="3" id="KW-1185">Reference proteome</keyword>